<protein>
    <submittedName>
        <fullName evidence="2">YpmS family protein</fullName>
    </submittedName>
</protein>
<proteinExistence type="predicted"/>
<organism evidence="2 3">
    <name type="scientific">Fervidibacillus halotolerans</name>
    <dbReference type="NCBI Taxonomy" id="2980027"/>
    <lineage>
        <taxon>Bacteria</taxon>
        <taxon>Bacillati</taxon>
        <taxon>Bacillota</taxon>
        <taxon>Bacilli</taxon>
        <taxon>Bacillales</taxon>
        <taxon>Bacillaceae</taxon>
        <taxon>Fervidibacillus</taxon>
    </lineage>
</organism>
<dbReference type="InterPro" id="IPR018672">
    <property type="entry name" value="DUF2140"/>
</dbReference>
<dbReference type="Pfam" id="PF09911">
    <property type="entry name" value="DUF2140"/>
    <property type="match status" value="1"/>
</dbReference>
<sequence>MSKWNWKKAFFLLLFINILILITFSVIIFISPDNRSFTIQKQEQIGEPVFHLQTTKEELNGFINHYLEKELGDSPIDYTVLLTEQVELIGQLPVFDRKVQMTLTFVPEALENGDILLTQKSIRIGQLNLPVTYVMNVVNKSYKFPEWVELYPNERVIYIHLTKMKLKNDLRIMAKTIDLENDLLEFSVRLDDQ</sequence>
<evidence type="ECO:0000313" key="3">
    <source>
        <dbReference type="Proteomes" id="UP001164726"/>
    </source>
</evidence>
<accession>A0A9E8M1K7</accession>
<keyword evidence="1" id="KW-1133">Transmembrane helix</keyword>
<evidence type="ECO:0000313" key="2">
    <source>
        <dbReference type="EMBL" id="WAA13282.1"/>
    </source>
</evidence>
<dbReference type="AlphaFoldDB" id="A0A9E8M1K7"/>
<evidence type="ECO:0000256" key="1">
    <source>
        <dbReference type="SAM" id="Phobius"/>
    </source>
</evidence>
<name>A0A9E8M1K7_9BACI</name>
<dbReference type="EMBL" id="CP106877">
    <property type="protein sequence ID" value="WAA13282.1"/>
    <property type="molecule type" value="Genomic_DNA"/>
</dbReference>
<keyword evidence="1" id="KW-0812">Transmembrane</keyword>
<gene>
    <name evidence="2" type="ORF">OE105_03940</name>
</gene>
<feature type="transmembrane region" description="Helical" evidence="1">
    <location>
        <begin position="9"/>
        <end position="30"/>
    </location>
</feature>
<dbReference type="Proteomes" id="UP001164726">
    <property type="component" value="Chromosome"/>
</dbReference>
<keyword evidence="1" id="KW-0472">Membrane</keyword>
<dbReference type="KEGG" id="fhl:OE105_03940"/>
<dbReference type="RefSeq" id="WP_275421438.1">
    <property type="nucleotide sequence ID" value="NZ_CP106877.1"/>
</dbReference>
<keyword evidence="3" id="KW-1185">Reference proteome</keyword>
<reference evidence="2" key="1">
    <citation type="submission" date="2022-09" db="EMBL/GenBank/DDBJ databases">
        <title>Complete Genomes of Fervidibacillus albus and Fervidibacillus halotolerans isolated from tidal flat sediments.</title>
        <authorList>
            <person name="Kwon K.K."/>
            <person name="Yang S.-H."/>
            <person name="Park M.J."/>
            <person name="Oh H.-M."/>
        </authorList>
    </citation>
    <scope>NUCLEOTIDE SEQUENCE</scope>
    <source>
        <strain evidence="2">MEBiC13594</strain>
    </source>
</reference>